<dbReference type="InterPro" id="IPR002524">
    <property type="entry name" value="Cation_efflux"/>
</dbReference>
<dbReference type="Pfam" id="PF01545">
    <property type="entry name" value="Cation_efflux"/>
    <property type="match status" value="1"/>
</dbReference>
<keyword evidence="4 7" id="KW-1133">Transmembrane helix</keyword>
<dbReference type="PANTHER" id="PTHR13414">
    <property type="entry name" value="HUEL-CATION TRANSPORTER"/>
    <property type="match status" value="1"/>
</dbReference>
<dbReference type="InterPro" id="IPR027469">
    <property type="entry name" value="Cation_efflux_TMD_sf"/>
</dbReference>
<dbReference type="Proteomes" id="UP001239215">
    <property type="component" value="Unassembled WGS sequence"/>
</dbReference>
<feature type="compositionally biased region" description="Basic and acidic residues" evidence="6">
    <location>
        <begin position="1"/>
        <end position="10"/>
    </location>
</feature>
<feature type="transmembrane region" description="Helical" evidence="7">
    <location>
        <begin position="142"/>
        <end position="162"/>
    </location>
</feature>
<comment type="caution">
    <text evidence="9">The sequence shown here is derived from an EMBL/GenBank/DDBJ whole genome shotgun (WGS) entry which is preliminary data.</text>
</comment>
<feature type="transmembrane region" description="Helical" evidence="7">
    <location>
        <begin position="98"/>
        <end position="122"/>
    </location>
</feature>
<dbReference type="SUPFAM" id="SSF161111">
    <property type="entry name" value="Cation efflux protein transmembrane domain-like"/>
    <property type="match status" value="1"/>
</dbReference>
<feature type="transmembrane region" description="Helical" evidence="7">
    <location>
        <begin position="222"/>
        <end position="240"/>
    </location>
</feature>
<evidence type="ECO:0000256" key="6">
    <source>
        <dbReference type="SAM" id="MobiDB-lite"/>
    </source>
</evidence>
<comment type="subcellular location">
    <subcellularLocation>
        <location evidence="1">Membrane</location>
        <topology evidence="1">Multi-pass membrane protein</topology>
    </subcellularLocation>
</comment>
<keyword evidence="2" id="KW-0813">Transport</keyword>
<feature type="domain" description="Cation efflux protein transmembrane" evidence="8">
    <location>
        <begin position="32"/>
        <end position="248"/>
    </location>
</feature>
<feature type="transmembrane region" description="Helical" evidence="7">
    <location>
        <begin position="191"/>
        <end position="210"/>
    </location>
</feature>
<dbReference type="AlphaFoldDB" id="A0AAJ1U300"/>
<dbReference type="GO" id="GO:0006829">
    <property type="term" value="P:zinc ion transport"/>
    <property type="evidence" value="ECO:0007669"/>
    <property type="project" value="InterPro"/>
</dbReference>
<evidence type="ECO:0000256" key="7">
    <source>
        <dbReference type="SAM" id="Phobius"/>
    </source>
</evidence>
<keyword evidence="3 7" id="KW-0812">Transmembrane</keyword>
<dbReference type="PANTHER" id="PTHR13414:SF9">
    <property type="entry name" value="PROTON-COUPLED ZINC ANTIPORTER SLC30A9, MITOCHONDRIAL"/>
    <property type="match status" value="1"/>
</dbReference>
<name>A0AAJ1U300_9ACTN</name>
<evidence type="ECO:0000256" key="3">
    <source>
        <dbReference type="ARBA" id="ARBA00022692"/>
    </source>
</evidence>
<evidence type="ECO:0000256" key="2">
    <source>
        <dbReference type="ARBA" id="ARBA00022448"/>
    </source>
</evidence>
<evidence type="ECO:0000256" key="4">
    <source>
        <dbReference type="ARBA" id="ARBA00022989"/>
    </source>
</evidence>
<evidence type="ECO:0000256" key="5">
    <source>
        <dbReference type="ARBA" id="ARBA00023136"/>
    </source>
</evidence>
<dbReference type="InterPro" id="IPR040177">
    <property type="entry name" value="SLC30A9"/>
</dbReference>
<feature type="transmembrane region" description="Helical" evidence="7">
    <location>
        <begin position="29"/>
        <end position="49"/>
    </location>
</feature>
<gene>
    <name evidence="9" type="ORF">QE405_001487</name>
</gene>
<accession>A0AAJ1U300</accession>
<dbReference type="NCBIfam" id="TIGR01297">
    <property type="entry name" value="CDF"/>
    <property type="match status" value="1"/>
</dbReference>
<dbReference type="EMBL" id="JAUTAN010000001">
    <property type="protein sequence ID" value="MDQ1104203.1"/>
    <property type="molecule type" value="Genomic_DNA"/>
</dbReference>
<sequence length="336" mass="35644">MADPDQHESDPTAAAVRSVPPPGQGGESLVTVLVALAANALIAVAKSVAAGITGSASMVAEAAHSWADTGNEVALLAAERRGGRPRDAARPLGYGRAAYLWSLVAAFGLFTAGSVLSLWHGATSLWDSLQGTAEAEATAYTLNYVVLGVAFALEGISFLQALRQVRRESARWHLRPLSFVYRTSDPTLRAVFLEDSSALVGLALAGAGVLAHQLTGDPVWDALGSIAVGVLLGVVALFLIRRNMDYLLGEGVPPALRSWLLDQVRGHREVARVTYLHLEYVGPRRVFMVAAVDLVGDAPEPEVARRLRALEAELERSPMVEEAVLTLATTDEPDLA</sequence>
<dbReference type="RefSeq" id="WP_307199579.1">
    <property type="nucleotide sequence ID" value="NZ_JAUTAN010000001.1"/>
</dbReference>
<feature type="region of interest" description="Disordered" evidence="6">
    <location>
        <begin position="1"/>
        <end position="23"/>
    </location>
</feature>
<evidence type="ECO:0000313" key="10">
    <source>
        <dbReference type="Proteomes" id="UP001239215"/>
    </source>
</evidence>
<proteinExistence type="predicted"/>
<evidence type="ECO:0000256" key="1">
    <source>
        <dbReference type="ARBA" id="ARBA00004141"/>
    </source>
</evidence>
<reference evidence="9" key="1">
    <citation type="submission" date="2023-07" db="EMBL/GenBank/DDBJ databases">
        <title>Functional and genomic diversity of the sorghum phyllosphere microbiome.</title>
        <authorList>
            <person name="Shade A."/>
        </authorList>
    </citation>
    <scope>NUCLEOTIDE SEQUENCE</scope>
    <source>
        <strain evidence="9">SORGH_AS_1067</strain>
    </source>
</reference>
<dbReference type="Gene3D" id="1.20.1510.10">
    <property type="entry name" value="Cation efflux protein transmembrane domain"/>
    <property type="match status" value="1"/>
</dbReference>
<protein>
    <submittedName>
        <fullName evidence="9">Cation diffusion facilitator family transporter</fullName>
    </submittedName>
</protein>
<organism evidence="9 10">
    <name type="scientific">Nocardioides zeae</name>
    <dbReference type="NCBI Taxonomy" id="1457234"/>
    <lineage>
        <taxon>Bacteria</taxon>
        <taxon>Bacillati</taxon>
        <taxon>Actinomycetota</taxon>
        <taxon>Actinomycetes</taxon>
        <taxon>Propionibacteriales</taxon>
        <taxon>Nocardioidaceae</taxon>
        <taxon>Nocardioides</taxon>
    </lineage>
</organism>
<evidence type="ECO:0000313" key="9">
    <source>
        <dbReference type="EMBL" id="MDQ1104203.1"/>
    </source>
</evidence>
<dbReference type="GO" id="GO:0016020">
    <property type="term" value="C:membrane"/>
    <property type="evidence" value="ECO:0007669"/>
    <property type="project" value="UniProtKB-SubCell"/>
</dbReference>
<dbReference type="GO" id="GO:0008324">
    <property type="term" value="F:monoatomic cation transmembrane transporter activity"/>
    <property type="evidence" value="ECO:0007669"/>
    <property type="project" value="InterPro"/>
</dbReference>
<keyword evidence="5 7" id="KW-0472">Membrane</keyword>
<dbReference type="InterPro" id="IPR058533">
    <property type="entry name" value="Cation_efflux_TM"/>
</dbReference>
<evidence type="ECO:0000259" key="8">
    <source>
        <dbReference type="Pfam" id="PF01545"/>
    </source>
</evidence>